<dbReference type="Proteomes" id="UP000821837">
    <property type="component" value="Chromosome 8"/>
</dbReference>
<dbReference type="EMBL" id="JABSTV010001254">
    <property type="protein sequence ID" value="KAH7938871.1"/>
    <property type="molecule type" value="Genomic_DNA"/>
</dbReference>
<organism evidence="1 2">
    <name type="scientific">Rhipicephalus sanguineus</name>
    <name type="common">Brown dog tick</name>
    <name type="synonym">Ixodes sanguineus</name>
    <dbReference type="NCBI Taxonomy" id="34632"/>
    <lineage>
        <taxon>Eukaryota</taxon>
        <taxon>Metazoa</taxon>
        <taxon>Ecdysozoa</taxon>
        <taxon>Arthropoda</taxon>
        <taxon>Chelicerata</taxon>
        <taxon>Arachnida</taxon>
        <taxon>Acari</taxon>
        <taxon>Parasitiformes</taxon>
        <taxon>Ixodida</taxon>
        <taxon>Ixodoidea</taxon>
        <taxon>Ixodidae</taxon>
        <taxon>Rhipicephalinae</taxon>
        <taxon>Rhipicephalus</taxon>
        <taxon>Rhipicephalus</taxon>
    </lineage>
</organism>
<protein>
    <submittedName>
        <fullName evidence="1">Uncharacterized protein</fullName>
    </submittedName>
</protein>
<keyword evidence="2" id="KW-1185">Reference proteome</keyword>
<dbReference type="OrthoDB" id="10358845at2759"/>
<name>A0A9D4SPP3_RHISA</name>
<reference evidence="1" key="1">
    <citation type="journal article" date="2020" name="Cell">
        <title>Large-Scale Comparative Analyses of Tick Genomes Elucidate Their Genetic Diversity and Vector Capacities.</title>
        <authorList>
            <consortium name="Tick Genome and Microbiome Consortium (TIGMIC)"/>
            <person name="Jia N."/>
            <person name="Wang J."/>
            <person name="Shi W."/>
            <person name="Du L."/>
            <person name="Sun Y."/>
            <person name="Zhan W."/>
            <person name="Jiang J.F."/>
            <person name="Wang Q."/>
            <person name="Zhang B."/>
            <person name="Ji P."/>
            <person name="Bell-Sakyi L."/>
            <person name="Cui X.M."/>
            <person name="Yuan T.T."/>
            <person name="Jiang B.G."/>
            <person name="Yang W.F."/>
            <person name="Lam T.T."/>
            <person name="Chang Q.C."/>
            <person name="Ding S.J."/>
            <person name="Wang X.J."/>
            <person name="Zhu J.G."/>
            <person name="Ruan X.D."/>
            <person name="Zhao L."/>
            <person name="Wei J.T."/>
            <person name="Ye R.Z."/>
            <person name="Que T.C."/>
            <person name="Du C.H."/>
            <person name="Zhou Y.H."/>
            <person name="Cheng J.X."/>
            <person name="Dai P.F."/>
            <person name="Guo W.B."/>
            <person name="Han X.H."/>
            <person name="Huang E.J."/>
            <person name="Li L.F."/>
            <person name="Wei W."/>
            <person name="Gao Y.C."/>
            <person name="Liu J.Z."/>
            <person name="Shao H.Z."/>
            <person name="Wang X."/>
            <person name="Wang C.C."/>
            <person name="Yang T.C."/>
            <person name="Huo Q.B."/>
            <person name="Li W."/>
            <person name="Chen H.Y."/>
            <person name="Chen S.E."/>
            <person name="Zhou L.G."/>
            <person name="Ni X.B."/>
            <person name="Tian J.H."/>
            <person name="Sheng Y."/>
            <person name="Liu T."/>
            <person name="Pan Y.S."/>
            <person name="Xia L.Y."/>
            <person name="Li J."/>
            <person name="Zhao F."/>
            <person name="Cao W.C."/>
        </authorList>
    </citation>
    <scope>NUCLEOTIDE SEQUENCE</scope>
    <source>
        <strain evidence="1">Rsan-2018</strain>
    </source>
</reference>
<reference evidence="1" key="2">
    <citation type="submission" date="2021-09" db="EMBL/GenBank/DDBJ databases">
        <authorList>
            <person name="Jia N."/>
            <person name="Wang J."/>
            <person name="Shi W."/>
            <person name="Du L."/>
            <person name="Sun Y."/>
            <person name="Zhan W."/>
            <person name="Jiang J."/>
            <person name="Wang Q."/>
            <person name="Zhang B."/>
            <person name="Ji P."/>
            <person name="Sakyi L.B."/>
            <person name="Cui X."/>
            <person name="Yuan T."/>
            <person name="Jiang B."/>
            <person name="Yang W."/>
            <person name="Lam T.T.-Y."/>
            <person name="Chang Q."/>
            <person name="Ding S."/>
            <person name="Wang X."/>
            <person name="Zhu J."/>
            <person name="Ruan X."/>
            <person name="Zhao L."/>
            <person name="Wei J."/>
            <person name="Que T."/>
            <person name="Du C."/>
            <person name="Cheng J."/>
            <person name="Dai P."/>
            <person name="Han X."/>
            <person name="Huang E."/>
            <person name="Gao Y."/>
            <person name="Liu J."/>
            <person name="Shao H."/>
            <person name="Ye R."/>
            <person name="Li L."/>
            <person name="Wei W."/>
            <person name="Wang X."/>
            <person name="Wang C."/>
            <person name="Huo Q."/>
            <person name="Li W."/>
            <person name="Guo W."/>
            <person name="Chen H."/>
            <person name="Chen S."/>
            <person name="Zhou L."/>
            <person name="Zhou L."/>
            <person name="Ni X."/>
            <person name="Tian J."/>
            <person name="Zhou Y."/>
            <person name="Sheng Y."/>
            <person name="Liu T."/>
            <person name="Pan Y."/>
            <person name="Xia L."/>
            <person name="Li J."/>
            <person name="Zhao F."/>
            <person name="Cao W."/>
        </authorList>
    </citation>
    <scope>NUCLEOTIDE SEQUENCE</scope>
    <source>
        <strain evidence="1">Rsan-2018</strain>
        <tissue evidence="1">Larvae</tissue>
    </source>
</reference>
<comment type="caution">
    <text evidence="1">The sequence shown here is derived from an EMBL/GenBank/DDBJ whole genome shotgun (WGS) entry which is preliminary data.</text>
</comment>
<gene>
    <name evidence="1" type="ORF">HPB52_001493</name>
</gene>
<dbReference type="AlphaFoldDB" id="A0A9D4SPP3"/>
<proteinExistence type="predicted"/>
<evidence type="ECO:0000313" key="2">
    <source>
        <dbReference type="Proteomes" id="UP000821837"/>
    </source>
</evidence>
<evidence type="ECO:0000313" key="1">
    <source>
        <dbReference type="EMBL" id="KAH7938871.1"/>
    </source>
</evidence>
<sequence>MSASILEELFVHLQRVPAEDLEFLDDEHVDWLPRIRILRPQMAIQEIRRAVEASPNGPECRLRVAWLYCWLLSRQKICPWLLIRFHVDLMEVDIRELMRDLASALQSNPRRHTTIRVKHERGTYYACLINNYADPAYRQCRVMFLVLWHNQRFAAAYAGTNEELRALTTALHVALRGERVEMLLGLHADLDAAYSAGCQDVAGTCLFRSDSSTSNLARLFWHFD</sequence>
<dbReference type="VEuPathDB" id="VectorBase:RSAN_046753"/>
<accession>A0A9D4SPP3</accession>